<dbReference type="InterPro" id="IPR006342">
    <property type="entry name" value="FkbM_mtfrase"/>
</dbReference>
<organism evidence="2">
    <name type="scientific">marine metagenome</name>
    <dbReference type="NCBI Taxonomy" id="408172"/>
    <lineage>
        <taxon>unclassified sequences</taxon>
        <taxon>metagenomes</taxon>
        <taxon>ecological metagenomes</taxon>
    </lineage>
</organism>
<dbReference type="GO" id="GO:0008171">
    <property type="term" value="F:O-methyltransferase activity"/>
    <property type="evidence" value="ECO:0007669"/>
    <property type="project" value="TreeGrafter"/>
</dbReference>
<sequence>MIDSSLLDQNNLCIVDVGAAGGIDNRWTFFYPFVKGILFEPNKNEYKKLINISDPNSLIINSALAGTKRRIEFYLTQKQECSSCYMPNTEFLSLFDNADRFNILQTSSIEVDTLTSQLNKKNITEVDFIKIDTQGSELDILEGS</sequence>
<protein>
    <recommendedName>
        <fullName evidence="1">Methyltransferase FkbM domain-containing protein</fullName>
    </recommendedName>
</protein>
<evidence type="ECO:0000313" key="2">
    <source>
        <dbReference type="EMBL" id="SVE41790.1"/>
    </source>
</evidence>
<dbReference type="Pfam" id="PF05050">
    <property type="entry name" value="Methyltransf_21"/>
    <property type="match status" value="1"/>
</dbReference>
<dbReference type="NCBIfam" id="TIGR01444">
    <property type="entry name" value="fkbM_fam"/>
    <property type="match status" value="1"/>
</dbReference>
<evidence type="ECO:0000259" key="1">
    <source>
        <dbReference type="Pfam" id="PF05050"/>
    </source>
</evidence>
<dbReference type="EMBL" id="UINC01215882">
    <property type="protein sequence ID" value="SVE41790.1"/>
    <property type="molecule type" value="Genomic_DNA"/>
</dbReference>
<proteinExistence type="predicted"/>
<feature type="domain" description="Methyltransferase FkbM" evidence="1">
    <location>
        <begin position="16"/>
        <end position="143"/>
    </location>
</feature>
<dbReference type="SUPFAM" id="SSF53335">
    <property type="entry name" value="S-adenosyl-L-methionine-dependent methyltransferases"/>
    <property type="match status" value="1"/>
</dbReference>
<name>A0A383DBU1_9ZZZZ</name>
<dbReference type="Gene3D" id="3.40.50.150">
    <property type="entry name" value="Vaccinia Virus protein VP39"/>
    <property type="match status" value="1"/>
</dbReference>
<reference evidence="2" key="1">
    <citation type="submission" date="2018-05" db="EMBL/GenBank/DDBJ databases">
        <authorList>
            <person name="Lanie J.A."/>
            <person name="Ng W.-L."/>
            <person name="Kazmierczak K.M."/>
            <person name="Andrzejewski T.M."/>
            <person name="Davidsen T.M."/>
            <person name="Wayne K.J."/>
            <person name="Tettelin H."/>
            <person name="Glass J.I."/>
            <person name="Rusch D."/>
            <person name="Podicherti R."/>
            <person name="Tsui H.-C.T."/>
            <person name="Winkler M.E."/>
        </authorList>
    </citation>
    <scope>NUCLEOTIDE SEQUENCE</scope>
</reference>
<gene>
    <name evidence="2" type="ORF">METZ01_LOCUS494644</name>
</gene>
<dbReference type="InterPro" id="IPR053188">
    <property type="entry name" value="FkbM_Methyltransferase"/>
</dbReference>
<dbReference type="PANTHER" id="PTHR36973">
    <property type="entry name" value="SLL1456 PROTEIN-RELATED"/>
    <property type="match status" value="1"/>
</dbReference>
<dbReference type="InterPro" id="IPR029063">
    <property type="entry name" value="SAM-dependent_MTases_sf"/>
</dbReference>
<accession>A0A383DBU1</accession>
<dbReference type="PANTHER" id="PTHR36973:SF4">
    <property type="entry name" value="NODULATION PROTEIN"/>
    <property type="match status" value="1"/>
</dbReference>
<dbReference type="AlphaFoldDB" id="A0A383DBU1"/>
<feature type="non-terminal residue" evidence="2">
    <location>
        <position position="144"/>
    </location>
</feature>